<proteinExistence type="predicted"/>
<accession>A0ABY1KEW5</accession>
<reference evidence="1 2" key="1">
    <citation type="submission" date="2017-01" db="EMBL/GenBank/DDBJ databases">
        <authorList>
            <person name="Varghese N."/>
            <person name="Submissions S."/>
        </authorList>
    </citation>
    <scope>NUCLEOTIDE SEQUENCE [LARGE SCALE GENOMIC DNA]</scope>
    <source>
        <strain evidence="1 2">ATCC 23464</strain>
    </source>
</reference>
<evidence type="ECO:0000313" key="1">
    <source>
        <dbReference type="EMBL" id="SIR72611.1"/>
    </source>
</evidence>
<sequence>MKTNINIGTLAGGAVGERLNIELQKVAENILDPNTEWKKARKVTLTITLKPDEEREIALVGVDVKTTPAPAHGIATKLIFGVEGNGNVVAAELASGMKDQMMIDNDGDIADDKGNKVSYLERKQSQGGN</sequence>
<evidence type="ECO:0008006" key="3">
    <source>
        <dbReference type="Google" id="ProtNLM"/>
    </source>
</evidence>
<dbReference type="EMBL" id="FTNK01000048">
    <property type="protein sequence ID" value="SIR72611.1"/>
    <property type="molecule type" value="Genomic_DNA"/>
</dbReference>
<dbReference type="Proteomes" id="UP000186666">
    <property type="component" value="Unassembled WGS sequence"/>
</dbReference>
<evidence type="ECO:0000313" key="2">
    <source>
        <dbReference type="Proteomes" id="UP000186666"/>
    </source>
</evidence>
<keyword evidence="2" id="KW-1185">Reference proteome</keyword>
<protein>
    <recommendedName>
        <fullName evidence="3">Replication terminator protein</fullName>
    </recommendedName>
</protein>
<comment type="caution">
    <text evidence="1">The sequence shown here is derived from an EMBL/GenBank/DDBJ whole genome shotgun (WGS) entry which is preliminary data.</text>
</comment>
<dbReference type="RefSeq" id="WP_068583851.1">
    <property type="nucleotide sequence ID" value="NZ_FTNK01000048.1"/>
</dbReference>
<organism evidence="1 2">
    <name type="scientific">Paenibacillus macquariensis</name>
    <dbReference type="NCBI Taxonomy" id="948756"/>
    <lineage>
        <taxon>Bacteria</taxon>
        <taxon>Bacillati</taxon>
        <taxon>Bacillota</taxon>
        <taxon>Bacilli</taxon>
        <taxon>Bacillales</taxon>
        <taxon>Paenibacillaceae</taxon>
        <taxon>Paenibacillus</taxon>
    </lineage>
</organism>
<name>A0ABY1KEW5_9BACL</name>
<gene>
    <name evidence="1" type="ORF">SAMN05421578_1485</name>
</gene>